<evidence type="ECO:0000256" key="9">
    <source>
        <dbReference type="ARBA" id="ARBA00034617"/>
    </source>
</evidence>
<accession>A0A1H3Y5Z2</accession>
<dbReference type="GO" id="GO:0030894">
    <property type="term" value="C:replisome"/>
    <property type="evidence" value="ECO:0007669"/>
    <property type="project" value="TreeGrafter"/>
</dbReference>
<evidence type="ECO:0000256" key="1">
    <source>
        <dbReference type="ARBA" id="ARBA00005446"/>
    </source>
</evidence>
<gene>
    <name evidence="15" type="ORF">SAMN05660909_00715</name>
</gene>
<dbReference type="GO" id="GO:0005737">
    <property type="term" value="C:cytoplasm"/>
    <property type="evidence" value="ECO:0007669"/>
    <property type="project" value="TreeGrafter"/>
</dbReference>
<dbReference type="GO" id="GO:0016787">
    <property type="term" value="F:hydrolase activity"/>
    <property type="evidence" value="ECO:0007669"/>
    <property type="project" value="UniProtKB-KW"/>
</dbReference>
<dbReference type="GO" id="GO:0006281">
    <property type="term" value="P:DNA repair"/>
    <property type="evidence" value="ECO:0007669"/>
    <property type="project" value="TreeGrafter"/>
</dbReference>
<dbReference type="InterPro" id="IPR036388">
    <property type="entry name" value="WH-like_DNA-bd_sf"/>
</dbReference>
<evidence type="ECO:0000313" key="15">
    <source>
        <dbReference type="EMBL" id="SEA07075.1"/>
    </source>
</evidence>
<evidence type="ECO:0000256" key="11">
    <source>
        <dbReference type="ARBA" id="ARBA00044535"/>
    </source>
</evidence>
<dbReference type="InterPro" id="IPR001650">
    <property type="entry name" value="Helicase_C-like"/>
</dbReference>
<evidence type="ECO:0000256" key="8">
    <source>
        <dbReference type="ARBA" id="ARBA00023235"/>
    </source>
</evidence>
<evidence type="ECO:0000256" key="3">
    <source>
        <dbReference type="ARBA" id="ARBA00022741"/>
    </source>
</evidence>
<dbReference type="Proteomes" id="UP000199656">
    <property type="component" value="Unassembled WGS sequence"/>
</dbReference>
<dbReference type="InterPro" id="IPR004589">
    <property type="entry name" value="DNA_helicase_ATP-dep_RecQ"/>
</dbReference>
<evidence type="ECO:0000256" key="2">
    <source>
        <dbReference type="ARBA" id="ARBA00022723"/>
    </source>
</evidence>
<dbReference type="CDD" id="cd18794">
    <property type="entry name" value="SF2_C_RecQ"/>
    <property type="match status" value="1"/>
</dbReference>
<reference evidence="16" key="1">
    <citation type="submission" date="2016-10" db="EMBL/GenBank/DDBJ databases">
        <authorList>
            <person name="Varghese N."/>
            <person name="Submissions S."/>
        </authorList>
    </citation>
    <scope>NUCLEOTIDE SEQUENCE [LARGE SCALE GENOMIC DNA]</scope>
    <source>
        <strain evidence="16">DSM 23920</strain>
    </source>
</reference>
<keyword evidence="3" id="KW-0547">Nucleotide-binding</keyword>
<dbReference type="Pfam" id="PF00271">
    <property type="entry name" value="Helicase_C"/>
    <property type="match status" value="1"/>
</dbReference>
<dbReference type="PROSITE" id="PS51194">
    <property type="entry name" value="HELICASE_CTER"/>
    <property type="match status" value="1"/>
</dbReference>
<dbReference type="OrthoDB" id="9763310at2"/>
<dbReference type="EC" id="5.6.2.4" evidence="10"/>
<comment type="catalytic activity">
    <reaction evidence="9">
        <text>Couples ATP hydrolysis with the unwinding of duplex DNA by translocating in the 3'-5' direction.</text>
        <dbReference type="EC" id="5.6.2.4"/>
    </reaction>
</comment>
<sequence length="640" mass="73024">MNSPVAILQQYWGYQQFRPLQEDIVNSVLQGRDTLALLPTGGGKSICFQVPALMRRGLCLVITPLIALMKDQVANLKRKNITAYAIYAGMPFQEVERVMEAARRGRCKFLYVSPERLQSKLFQTYCDGLPVNLLAVDEAHCISQWGYDFRPAYLQIADIRSYFPGVPVLALTASATPKVQADICDKLLMKEPRIFTKSFARSNLSYSVLEENTKINKIQHILQKVPGCGIVYCRNRRRTKEIADLLRMQGIPASFYHAGLPQEERNLRQEAWINNEVRVMVCTNAFGMGIDKPDVRVVIHFDAPDSLEAYYQEAGRAGRDEEKAYAVLLYNEVELAEMQERIALQFPTLEEVRQVYQAIVNYLQIPVGSAEGEYFDFDINDFARTFHLNLTLVYSAVKLMEQEGIVQLSESVLLPSKATFLVDKETLYNFETAYPALEEITKTLLRTYEGIYDNEVPVYERQMSRILYIEEDEIVALLNQLNQAGIIRYSPRRDKPQLCFLQERVSAMNLRINMARVEIRKQAYIERLDAMIAYTRNKSTCRTTELVNYFGEQESKPCGVCDVCIQKSQAPFTPADFRKLADAVVAALADQALLLSGLQAKLPGVSRHHLLEVLQYLSSEGMIARSEEGLYSKIRRNFLY</sequence>
<dbReference type="GO" id="GO:0005524">
    <property type="term" value="F:ATP binding"/>
    <property type="evidence" value="ECO:0007669"/>
    <property type="project" value="UniProtKB-KW"/>
</dbReference>
<keyword evidence="16" id="KW-1185">Reference proteome</keyword>
<name>A0A1H3Y5Z2_9BACT</name>
<dbReference type="SMART" id="SM00487">
    <property type="entry name" value="DEXDc"/>
    <property type="match status" value="1"/>
</dbReference>
<dbReference type="STRING" id="408074.SAMN05660909_00715"/>
<dbReference type="InterPro" id="IPR032284">
    <property type="entry name" value="RecQ_Zn-bd"/>
</dbReference>
<evidence type="ECO:0000256" key="4">
    <source>
        <dbReference type="ARBA" id="ARBA00022801"/>
    </source>
</evidence>
<proteinExistence type="inferred from homology"/>
<comment type="similarity">
    <text evidence="1">Belongs to the helicase family. RecQ subfamily.</text>
</comment>
<evidence type="ECO:0000256" key="12">
    <source>
        <dbReference type="ARBA" id="ARBA00044550"/>
    </source>
</evidence>
<dbReference type="RefSeq" id="WP_089758759.1">
    <property type="nucleotide sequence ID" value="NZ_BKAT01000022.1"/>
</dbReference>
<evidence type="ECO:0000256" key="7">
    <source>
        <dbReference type="ARBA" id="ARBA00023125"/>
    </source>
</evidence>
<dbReference type="EMBL" id="FNRL01000002">
    <property type="protein sequence ID" value="SEA07075.1"/>
    <property type="molecule type" value="Genomic_DNA"/>
</dbReference>
<keyword evidence="2" id="KW-0479">Metal-binding</keyword>
<dbReference type="PANTHER" id="PTHR13710">
    <property type="entry name" value="DNA HELICASE RECQ FAMILY MEMBER"/>
    <property type="match status" value="1"/>
</dbReference>
<protein>
    <recommendedName>
        <fullName evidence="11">ATP-dependent DNA helicase RecQ</fullName>
        <ecNumber evidence="10">5.6.2.4</ecNumber>
    </recommendedName>
    <alternativeName>
        <fullName evidence="12">DNA 3'-5' helicase RecQ</fullName>
    </alternativeName>
</protein>
<evidence type="ECO:0000313" key="16">
    <source>
        <dbReference type="Proteomes" id="UP000199656"/>
    </source>
</evidence>
<evidence type="ECO:0000256" key="10">
    <source>
        <dbReference type="ARBA" id="ARBA00034808"/>
    </source>
</evidence>
<dbReference type="NCBIfam" id="TIGR00614">
    <property type="entry name" value="recQ_fam"/>
    <property type="match status" value="1"/>
</dbReference>
<keyword evidence="6" id="KW-0067">ATP-binding</keyword>
<dbReference type="Pfam" id="PF16124">
    <property type="entry name" value="RecQ_Zn_bind"/>
    <property type="match status" value="1"/>
</dbReference>
<dbReference type="Pfam" id="PF00270">
    <property type="entry name" value="DEAD"/>
    <property type="match status" value="1"/>
</dbReference>
<evidence type="ECO:0000259" key="13">
    <source>
        <dbReference type="PROSITE" id="PS51192"/>
    </source>
</evidence>
<evidence type="ECO:0000259" key="14">
    <source>
        <dbReference type="PROSITE" id="PS51194"/>
    </source>
</evidence>
<dbReference type="GO" id="GO:0046872">
    <property type="term" value="F:metal ion binding"/>
    <property type="evidence" value="ECO:0007669"/>
    <property type="project" value="UniProtKB-KW"/>
</dbReference>
<dbReference type="PROSITE" id="PS51192">
    <property type="entry name" value="HELICASE_ATP_BIND_1"/>
    <property type="match status" value="1"/>
</dbReference>
<dbReference type="FunFam" id="3.40.50.300:FF:001389">
    <property type="entry name" value="ATP-dependent DNA helicase RecQ"/>
    <property type="match status" value="1"/>
</dbReference>
<keyword evidence="7" id="KW-0238">DNA-binding</keyword>
<dbReference type="Gene3D" id="1.10.10.10">
    <property type="entry name" value="Winged helix-like DNA-binding domain superfamily/Winged helix DNA-binding domain"/>
    <property type="match status" value="1"/>
</dbReference>
<evidence type="ECO:0000256" key="6">
    <source>
        <dbReference type="ARBA" id="ARBA00022840"/>
    </source>
</evidence>
<dbReference type="InterPro" id="IPR014001">
    <property type="entry name" value="Helicase_ATP-bd"/>
</dbReference>
<dbReference type="InterPro" id="IPR027417">
    <property type="entry name" value="P-loop_NTPase"/>
</dbReference>
<dbReference type="PANTHER" id="PTHR13710:SF105">
    <property type="entry name" value="ATP-DEPENDENT DNA HELICASE Q1"/>
    <property type="match status" value="1"/>
</dbReference>
<evidence type="ECO:0000256" key="5">
    <source>
        <dbReference type="ARBA" id="ARBA00022806"/>
    </source>
</evidence>
<dbReference type="InterPro" id="IPR011545">
    <property type="entry name" value="DEAD/DEAH_box_helicase_dom"/>
</dbReference>
<dbReference type="SUPFAM" id="SSF52540">
    <property type="entry name" value="P-loop containing nucleoside triphosphate hydrolases"/>
    <property type="match status" value="1"/>
</dbReference>
<dbReference type="GO" id="GO:0003677">
    <property type="term" value="F:DNA binding"/>
    <property type="evidence" value="ECO:0007669"/>
    <property type="project" value="UniProtKB-KW"/>
</dbReference>
<keyword evidence="5 15" id="KW-0347">Helicase</keyword>
<dbReference type="GO" id="GO:0006310">
    <property type="term" value="P:DNA recombination"/>
    <property type="evidence" value="ECO:0007669"/>
    <property type="project" value="InterPro"/>
</dbReference>
<organism evidence="15 16">
    <name type="scientific">Chitinophaga terrae</name>
    <name type="common">ex Kim and Jung 2007</name>
    <dbReference type="NCBI Taxonomy" id="408074"/>
    <lineage>
        <taxon>Bacteria</taxon>
        <taxon>Pseudomonadati</taxon>
        <taxon>Bacteroidota</taxon>
        <taxon>Chitinophagia</taxon>
        <taxon>Chitinophagales</taxon>
        <taxon>Chitinophagaceae</taxon>
        <taxon>Chitinophaga</taxon>
    </lineage>
</organism>
<keyword evidence="8" id="KW-0413">Isomerase</keyword>
<dbReference type="GO" id="GO:0043138">
    <property type="term" value="F:3'-5' DNA helicase activity"/>
    <property type="evidence" value="ECO:0007669"/>
    <property type="project" value="UniProtKB-EC"/>
</dbReference>
<keyword evidence="4" id="KW-0378">Hydrolase</keyword>
<dbReference type="GO" id="GO:0043590">
    <property type="term" value="C:bacterial nucleoid"/>
    <property type="evidence" value="ECO:0007669"/>
    <property type="project" value="TreeGrafter"/>
</dbReference>
<feature type="domain" description="Helicase C-terminal" evidence="14">
    <location>
        <begin position="217"/>
        <end position="367"/>
    </location>
</feature>
<dbReference type="AlphaFoldDB" id="A0A1H3Y5Z2"/>
<dbReference type="Gene3D" id="3.40.50.300">
    <property type="entry name" value="P-loop containing nucleotide triphosphate hydrolases"/>
    <property type="match status" value="2"/>
</dbReference>
<feature type="domain" description="Helicase ATP-binding" evidence="13">
    <location>
        <begin position="25"/>
        <end position="193"/>
    </location>
</feature>
<dbReference type="GO" id="GO:0009378">
    <property type="term" value="F:four-way junction helicase activity"/>
    <property type="evidence" value="ECO:0007669"/>
    <property type="project" value="TreeGrafter"/>
</dbReference>
<dbReference type="SMART" id="SM00490">
    <property type="entry name" value="HELICc"/>
    <property type="match status" value="1"/>
</dbReference>
<dbReference type="CDD" id="cd17920">
    <property type="entry name" value="DEXHc_RecQ"/>
    <property type="match status" value="1"/>
</dbReference>